<dbReference type="InterPro" id="IPR014031">
    <property type="entry name" value="Ketoacyl_synth_C"/>
</dbReference>
<dbReference type="Gene3D" id="1.10.287.1960">
    <property type="match status" value="1"/>
</dbReference>
<evidence type="ECO:0000313" key="5">
    <source>
        <dbReference type="Proteomes" id="UP000030742"/>
    </source>
</evidence>
<dbReference type="Pfam" id="PF00698">
    <property type="entry name" value="Acyl_transf_1"/>
    <property type="match status" value="1"/>
</dbReference>
<dbReference type="EMBL" id="KB631760">
    <property type="protein sequence ID" value="ERL85885.1"/>
    <property type="molecule type" value="Genomic_DNA"/>
</dbReference>
<dbReference type="STRING" id="77166.U4U7H8"/>
<dbReference type="InterPro" id="IPR016035">
    <property type="entry name" value="Acyl_Trfase/lysoPLipase"/>
</dbReference>
<dbReference type="InterPro" id="IPR014043">
    <property type="entry name" value="Acyl_transferase_dom"/>
</dbReference>
<dbReference type="CDD" id="cd00833">
    <property type="entry name" value="PKS"/>
    <property type="match status" value="1"/>
</dbReference>
<dbReference type="AlphaFoldDB" id="U4U7H8"/>
<dbReference type="Gene3D" id="3.10.129.110">
    <property type="entry name" value="Polyketide synthase dehydratase"/>
    <property type="match status" value="1"/>
</dbReference>
<dbReference type="SMART" id="SM00825">
    <property type="entry name" value="PKS_KS"/>
    <property type="match status" value="1"/>
</dbReference>
<dbReference type="Gene3D" id="3.30.70.250">
    <property type="entry name" value="Malonyl-CoA ACP transacylase, ACP-binding"/>
    <property type="match status" value="1"/>
</dbReference>
<dbReference type="PANTHER" id="PTHR43775">
    <property type="entry name" value="FATTY ACID SYNTHASE"/>
    <property type="match status" value="1"/>
</dbReference>
<dbReference type="InterPro" id="IPR014030">
    <property type="entry name" value="Ketoacyl_synth_N"/>
</dbReference>
<feature type="domain" description="Ketosynthase family 3 (KS3)" evidence="2">
    <location>
        <begin position="10"/>
        <end position="409"/>
    </location>
</feature>
<comment type="caution">
    <text evidence="1">Lacks conserved residue(s) required for the propagation of feature annotation.</text>
</comment>
<dbReference type="Pfam" id="PF00109">
    <property type="entry name" value="ketoacyl-synt"/>
    <property type="match status" value="1"/>
</dbReference>
<dbReference type="PROSITE" id="PS52019">
    <property type="entry name" value="PKS_MFAS_DH"/>
    <property type="match status" value="1"/>
</dbReference>
<feature type="region of interest" description="N-terminal hotdog fold" evidence="1">
    <location>
        <begin position="858"/>
        <end position="980"/>
    </location>
</feature>
<dbReference type="InterPro" id="IPR016039">
    <property type="entry name" value="Thiolase-like"/>
</dbReference>
<dbReference type="GO" id="GO:0004312">
    <property type="term" value="F:fatty acid synthase activity"/>
    <property type="evidence" value="ECO:0007669"/>
    <property type="project" value="TreeGrafter"/>
</dbReference>
<gene>
    <name evidence="4" type="ORF">D910_03300</name>
</gene>
<dbReference type="SUPFAM" id="SSF55048">
    <property type="entry name" value="Probable ACP-binding domain of malonyl-CoA ACP transacylase"/>
    <property type="match status" value="1"/>
</dbReference>
<accession>U4U7H8</accession>
<dbReference type="InterPro" id="IPR001227">
    <property type="entry name" value="Ac_transferase_dom_sf"/>
</dbReference>
<dbReference type="InterPro" id="IPR050091">
    <property type="entry name" value="PKS_NRPS_Biosynth_Enz"/>
</dbReference>
<sequence>MPAQDMILVKEDVVISGIGGYFPESINIEQFQKNLLDNKDLVGTRWRQGERGVSNKVGTVSTQYFDNAYFGIHRQQCTFMDPMQRLVLERTFEALIDAGVNPTEVKGKRIGVFMGSAIGENDNLFLESIVSGFGVTGHSRAMMPNRVSYWLNLKGPSVAYDANWISGIEVIRLAYDAIRTGQCESVIVGTANLALNAEFQWLYSDMGLLSPDGSTKAFDVDAKGYTRSDGVVVLYIQKASDARRSYASIVNVETLFDGNREGNIQNLSVPNMVDFISKFYEKIDVKPEEVEFVETYGCGHKVTDEKELDALERAYCKKRNNPLLIGSVKTNTGHSEASAAMFSIAKVLIAMEQGIIPATIQFENANPNIKGLLNGNLQVVSKNRQWNPKYAAVNALGLNSYYGHLLLKANPQNKRSISEDIPKLVVASTRTEDGIKDILQQFKDKSTDVEFIQLSQDLFAMPILGHLYRGYTLVGADEPKHEVEYHQGTKRPIWFVFSGMGSQWCGMVGDLMKFPTFAAAIDKCHNILQTKGIDLKHIISTSDKTVFDNILHSFVGIAAIQIGLTDILKAVGIVPDGIIGHSVGELGCAYADGCVTAEEMILAAYSRGRASLEAKLIPGMMAAIGKKIYIFSCSGTMECLNFEGVGYNTIKNKLPPTIEVACHNGPDSATLSGPREDMEKFVAELQAQGTFARLVNVSNIAYHSQYIKPAAPYVLKYLKEIIRTPVKRSSKWISTSNLEENWNTELALHSSAEYHTNNLLSSVYFEEGLKHIPKDAILIEIAPHGLLQAILKRSVKSGCTNIPLTQRGSKSAVEFLLTALGKMYLAGMDLSIANIYPRVQYPVGRGTHSLASLVHWNHTEMWRTGLEDKLHSLFSIIDLQVTLNSEEFRECVGHQLDDDIILPCSFYLNIAYQMVANISTERKEIVFENLHFKKTLTIPKIGSVPLHGMVQKGSGEFEISSNKDIIVTGRMTFPQANEKFMVEPNNIKIDGDHVKLLGSDVYSELQHRGHKYSGLFKSIKSLVLSEEGSSTSIQWNNKWTMFLEAMIQQHLFQCGERDQDIFVPKTIQKVCIDQQLLPSEKIDLKVDYIYATKILSTEGLQLIGMEAVTLERETKKMYIDSVEYVPLNNSEYPVSIHASIEMGS</sequence>
<dbReference type="Gene3D" id="3.30.70.3290">
    <property type="match status" value="2"/>
</dbReference>
<evidence type="ECO:0008006" key="6">
    <source>
        <dbReference type="Google" id="ProtNLM"/>
    </source>
</evidence>
<dbReference type="GO" id="GO:0006633">
    <property type="term" value="P:fatty acid biosynthetic process"/>
    <property type="evidence" value="ECO:0007669"/>
    <property type="project" value="UniProtKB-UniPathway"/>
</dbReference>
<dbReference type="PANTHER" id="PTHR43775:SF23">
    <property type="entry name" value="FATTY ACID SYNTHASE 3"/>
    <property type="match status" value="1"/>
</dbReference>
<evidence type="ECO:0000259" key="3">
    <source>
        <dbReference type="PROSITE" id="PS52019"/>
    </source>
</evidence>
<dbReference type="Pfam" id="PF16197">
    <property type="entry name" value="KAsynt_C_assoc"/>
    <property type="match status" value="1"/>
</dbReference>
<dbReference type="InterPro" id="IPR020841">
    <property type="entry name" value="PKS_Beta-ketoAc_synthase_dom"/>
</dbReference>
<dbReference type="Gene3D" id="3.40.366.10">
    <property type="entry name" value="Malonyl-Coenzyme A Acyl Carrier Protein, domain 2"/>
    <property type="match status" value="1"/>
</dbReference>
<dbReference type="InterPro" id="IPR032821">
    <property type="entry name" value="PKS_assoc"/>
</dbReference>
<protein>
    <recommendedName>
        <fullName evidence="6">Malonyl-CoA:ACP transacylase (MAT) domain-containing protein</fullName>
    </recommendedName>
</protein>
<dbReference type="Pfam" id="PF02801">
    <property type="entry name" value="Ketoacyl-synt_C"/>
    <property type="match status" value="1"/>
</dbReference>
<evidence type="ECO:0000313" key="4">
    <source>
        <dbReference type="EMBL" id="ERL85885.1"/>
    </source>
</evidence>
<evidence type="ECO:0000256" key="1">
    <source>
        <dbReference type="PROSITE-ProRule" id="PRU01363"/>
    </source>
</evidence>
<dbReference type="Proteomes" id="UP000030742">
    <property type="component" value="Unassembled WGS sequence"/>
</dbReference>
<dbReference type="InterPro" id="IPR042104">
    <property type="entry name" value="PKS_dehydratase_sf"/>
</dbReference>
<dbReference type="SMART" id="SM00827">
    <property type="entry name" value="PKS_AT"/>
    <property type="match status" value="1"/>
</dbReference>
<dbReference type="SUPFAM" id="SSF52151">
    <property type="entry name" value="FabD/lysophospholipase-like"/>
    <property type="match status" value="1"/>
</dbReference>
<dbReference type="InterPro" id="IPR016036">
    <property type="entry name" value="Malonyl_transacylase_ACP-bd"/>
</dbReference>
<evidence type="ECO:0000259" key="2">
    <source>
        <dbReference type="PROSITE" id="PS52004"/>
    </source>
</evidence>
<organism evidence="4 5">
    <name type="scientific">Dendroctonus ponderosae</name>
    <name type="common">Mountain pine beetle</name>
    <dbReference type="NCBI Taxonomy" id="77166"/>
    <lineage>
        <taxon>Eukaryota</taxon>
        <taxon>Metazoa</taxon>
        <taxon>Ecdysozoa</taxon>
        <taxon>Arthropoda</taxon>
        <taxon>Hexapoda</taxon>
        <taxon>Insecta</taxon>
        <taxon>Pterygota</taxon>
        <taxon>Neoptera</taxon>
        <taxon>Endopterygota</taxon>
        <taxon>Coleoptera</taxon>
        <taxon>Polyphaga</taxon>
        <taxon>Cucujiformia</taxon>
        <taxon>Curculionidae</taxon>
        <taxon>Scolytinae</taxon>
        <taxon>Dendroctonus</taxon>
    </lineage>
</organism>
<dbReference type="Gene3D" id="3.40.47.10">
    <property type="match status" value="1"/>
</dbReference>
<dbReference type="UniPathway" id="UPA00094"/>
<name>U4U7H8_DENPD</name>
<proteinExistence type="predicted"/>
<dbReference type="OrthoDB" id="329835at2759"/>
<dbReference type="InterPro" id="IPR049900">
    <property type="entry name" value="PKS_mFAS_DH"/>
</dbReference>
<dbReference type="PROSITE" id="PS52004">
    <property type="entry name" value="KS3_2"/>
    <property type="match status" value="1"/>
</dbReference>
<dbReference type="SUPFAM" id="SSF53901">
    <property type="entry name" value="Thiolase-like"/>
    <property type="match status" value="2"/>
</dbReference>
<reference evidence="4 5" key="1">
    <citation type="journal article" date="2013" name="Genome Biol.">
        <title>Draft genome of the mountain pine beetle, Dendroctonus ponderosae Hopkins, a major forest pest.</title>
        <authorList>
            <person name="Keeling C.I."/>
            <person name="Yuen M.M."/>
            <person name="Liao N.Y."/>
            <person name="Docking T.R."/>
            <person name="Chan S.K."/>
            <person name="Taylor G.A."/>
            <person name="Palmquist D.L."/>
            <person name="Jackman S.D."/>
            <person name="Nguyen A."/>
            <person name="Li M."/>
            <person name="Henderson H."/>
            <person name="Janes J.K."/>
            <person name="Zhao Y."/>
            <person name="Pandoh P."/>
            <person name="Moore R."/>
            <person name="Sperling F.A."/>
            <person name="Huber D.P."/>
            <person name="Birol I."/>
            <person name="Jones S.J."/>
            <person name="Bohlmann J."/>
        </authorList>
    </citation>
    <scope>NUCLEOTIDE SEQUENCE</scope>
</reference>
<feature type="domain" description="PKS/mFAS DH" evidence="3">
    <location>
        <begin position="858"/>
        <end position="1133"/>
    </location>
</feature>
<feature type="region of interest" description="C-terminal hotdog fold" evidence="1">
    <location>
        <begin position="993"/>
        <end position="1133"/>
    </location>
</feature>